<dbReference type="KEGG" id="nmf:NMS_0960"/>
<evidence type="ECO:0000313" key="3">
    <source>
        <dbReference type="Proteomes" id="UP000031760"/>
    </source>
</evidence>
<gene>
    <name evidence="2" type="ORF">NMS_0960</name>
</gene>
<evidence type="ECO:0000256" key="1">
    <source>
        <dbReference type="SAM" id="MobiDB-lite"/>
    </source>
</evidence>
<dbReference type="EMBL" id="AP014548">
    <property type="protein sequence ID" value="BAO54969.1"/>
    <property type="molecule type" value="Genomic_DNA"/>
</dbReference>
<organism evidence="2 3">
    <name type="scientific">Nonlabens marinus S1-08</name>
    <dbReference type="NCBI Taxonomy" id="1454201"/>
    <lineage>
        <taxon>Bacteria</taxon>
        <taxon>Pseudomonadati</taxon>
        <taxon>Bacteroidota</taxon>
        <taxon>Flavobacteriia</taxon>
        <taxon>Flavobacteriales</taxon>
        <taxon>Flavobacteriaceae</taxon>
        <taxon>Nonlabens</taxon>
    </lineage>
</organism>
<dbReference type="HOGENOM" id="CLU_217599_0_0_10"/>
<feature type="region of interest" description="Disordered" evidence="1">
    <location>
        <begin position="1"/>
        <end position="45"/>
    </location>
</feature>
<dbReference type="Proteomes" id="UP000031760">
    <property type="component" value="Chromosome"/>
</dbReference>
<accession>W8VPC1</accession>
<feature type="compositionally biased region" description="Basic and acidic residues" evidence="1">
    <location>
        <begin position="1"/>
        <end position="11"/>
    </location>
</feature>
<feature type="compositionally biased region" description="Basic and acidic residues" evidence="1">
    <location>
        <begin position="21"/>
        <end position="37"/>
    </location>
</feature>
<keyword evidence="3" id="KW-1185">Reference proteome</keyword>
<reference evidence="2 3" key="1">
    <citation type="journal article" date="2014" name="Proc. Natl. Acad. Sci. U.S.A.">
        <title>Functional characterization of flavobacteria rhodopsins reveals a unique class of light-driven chloride pump in bacteria.</title>
        <authorList>
            <person name="Yoshizawa S."/>
            <person name="Kumagai Y."/>
            <person name="Kim H."/>
            <person name="Ogura Y."/>
            <person name="Hayashi T."/>
            <person name="Iwasaki W."/>
            <person name="DeLong E.F."/>
            <person name="Kogure K."/>
        </authorList>
    </citation>
    <scope>NUCLEOTIDE SEQUENCE [LARGE SCALE GENOMIC DNA]</scope>
    <source>
        <strain evidence="2 3">S1-08</strain>
    </source>
</reference>
<name>W8VPC1_9FLAO</name>
<dbReference type="STRING" id="1454201.NMS_0960"/>
<proteinExistence type="predicted"/>
<evidence type="ECO:0000313" key="2">
    <source>
        <dbReference type="EMBL" id="BAO54969.1"/>
    </source>
</evidence>
<protein>
    <submittedName>
        <fullName evidence="2">Uncharacterized protein</fullName>
    </submittedName>
</protein>
<sequence>MKTPNFEETKGKHPIPHAKGIAKDDNLQPDSIKKGEAAKNSSEEE</sequence>
<dbReference type="RefSeq" id="WP_173405814.1">
    <property type="nucleotide sequence ID" value="NZ_AP014548.1"/>
</dbReference>
<dbReference type="AlphaFoldDB" id="W8VPC1"/>